<feature type="transmembrane region" description="Helical" evidence="7">
    <location>
        <begin position="93"/>
        <end position="111"/>
    </location>
</feature>
<evidence type="ECO:0000256" key="1">
    <source>
        <dbReference type="ARBA" id="ARBA00004651"/>
    </source>
</evidence>
<evidence type="ECO:0000256" key="7">
    <source>
        <dbReference type="SAM" id="Phobius"/>
    </source>
</evidence>
<evidence type="ECO:0000256" key="4">
    <source>
        <dbReference type="ARBA" id="ARBA00022989"/>
    </source>
</evidence>
<organism evidence="8 9">
    <name type="scientific">Amphibalanus amphitrite</name>
    <name type="common">Striped barnacle</name>
    <name type="synonym">Balanus amphitrite</name>
    <dbReference type="NCBI Taxonomy" id="1232801"/>
    <lineage>
        <taxon>Eukaryota</taxon>
        <taxon>Metazoa</taxon>
        <taxon>Ecdysozoa</taxon>
        <taxon>Arthropoda</taxon>
        <taxon>Crustacea</taxon>
        <taxon>Multicrustacea</taxon>
        <taxon>Cirripedia</taxon>
        <taxon>Thoracica</taxon>
        <taxon>Thoracicalcarea</taxon>
        <taxon>Balanomorpha</taxon>
        <taxon>Balanoidea</taxon>
        <taxon>Balanidae</taxon>
        <taxon>Amphibalaninae</taxon>
        <taxon>Amphibalanus</taxon>
    </lineage>
</organism>
<sequence length="428" mass="48375">MSTQLDSNVVQAAETPTNHQQPEDVEATVVTLLNSTFPGLNMQTSDIDRAHRSRDKIWCRFVKSVCSSLCGSLPISVGDYRWRFVSFSTARNALLDVLVLSLLLVQFTVQPPQFSSITSAMSVYYIFLSLVVVVRWMGTVLWAWLGAKRLSAMFAACIEYERAFGVEPLLHTARYVRLFVAYQVLSFVYTIAVNSAVQVENSTAWWLVVITTITSLAAYGGFVFWIILFACLCRGLTEMFSRVTERLQEAVERQDVQQMRKLVHQHSRISDLAGDLCRTFGGFVAVSMYLLIVEVSLSVYFGVHPGKQLGEAGSLTLRVMMRMLTPSSLILLKVMTNTGEACRRASRRAAGILKDQLKCRLARELSGQGSMVREELWELHRQLQEQEVDMDMAGYFTLDRQFFVQSIKDFLTLIVAAVQFDMPFLLKE</sequence>
<evidence type="ECO:0000256" key="2">
    <source>
        <dbReference type="ARBA" id="ARBA00022475"/>
    </source>
</evidence>
<comment type="subcellular location">
    <subcellularLocation>
        <location evidence="1">Cell membrane</location>
        <topology evidence="1">Multi-pass membrane protein</topology>
    </subcellularLocation>
</comment>
<dbReference type="Pfam" id="PF08395">
    <property type="entry name" value="7tm_7"/>
    <property type="match status" value="1"/>
</dbReference>
<evidence type="ECO:0000313" key="9">
    <source>
        <dbReference type="Proteomes" id="UP000440578"/>
    </source>
</evidence>
<feature type="compositionally biased region" description="Polar residues" evidence="6">
    <location>
        <begin position="1"/>
        <end position="20"/>
    </location>
</feature>
<dbReference type="GO" id="GO:0050909">
    <property type="term" value="P:sensory perception of taste"/>
    <property type="evidence" value="ECO:0007669"/>
    <property type="project" value="InterPro"/>
</dbReference>
<dbReference type="EMBL" id="VIIS01001314">
    <property type="protein sequence ID" value="KAF0299905.1"/>
    <property type="molecule type" value="Genomic_DNA"/>
</dbReference>
<dbReference type="Proteomes" id="UP000440578">
    <property type="component" value="Unassembled WGS sequence"/>
</dbReference>
<evidence type="ECO:0000256" key="3">
    <source>
        <dbReference type="ARBA" id="ARBA00022692"/>
    </source>
</evidence>
<keyword evidence="2" id="KW-1003">Cell membrane</keyword>
<gene>
    <name evidence="8" type="ORF">FJT64_003373</name>
</gene>
<protein>
    <submittedName>
        <fullName evidence="8">Uncharacterized protein</fullName>
    </submittedName>
</protein>
<accession>A0A6A4W0D8</accession>
<name>A0A6A4W0D8_AMPAM</name>
<dbReference type="OrthoDB" id="286395at2759"/>
<feature type="transmembrane region" description="Helical" evidence="7">
    <location>
        <begin position="123"/>
        <end position="145"/>
    </location>
</feature>
<keyword evidence="4 7" id="KW-1133">Transmembrane helix</keyword>
<dbReference type="AlphaFoldDB" id="A0A6A4W0D8"/>
<dbReference type="GO" id="GO:0005886">
    <property type="term" value="C:plasma membrane"/>
    <property type="evidence" value="ECO:0007669"/>
    <property type="project" value="UniProtKB-SubCell"/>
</dbReference>
<feature type="transmembrane region" description="Helical" evidence="7">
    <location>
        <begin position="280"/>
        <end position="303"/>
    </location>
</feature>
<feature type="transmembrane region" description="Helical" evidence="7">
    <location>
        <begin position="175"/>
        <end position="192"/>
    </location>
</feature>
<feature type="region of interest" description="Disordered" evidence="6">
    <location>
        <begin position="1"/>
        <end position="22"/>
    </location>
</feature>
<evidence type="ECO:0000313" key="8">
    <source>
        <dbReference type="EMBL" id="KAF0299905.1"/>
    </source>
</evidence>
<proteinExistence type="predicted"/>
<keyword evidence="3 7" id="KW-0812">Transmembrane</keyword>
<reference evidence="8 9" key="1">
    <citation type="submission" date="2019-07" db="EMBL/GenBank/DDBJ databases">
        <title>Draft genome assembly of a fouling barnacle, Amphibalanus amphitrite (Darwin, 1854): The first reference genome for Thecostraca.</title>
        <authorList>
            <person name="Kim W."/>
        </authorList>
    </citation>
    <scope>NUCLEOTIDE SEQUENCE [LARGE SCALE GENOMIC DNA]</scope>
    <source>
        <strain evidence="8">SNU_AA5</strain>
        <tissue evidence="8">Soma without cirri and trophi</tissue>
    </source>
</reference>
<dbReference type="InterPro" id="IPR013604">
    <property type="entry name" value="7TM_chemorcpt"/>
</dbReference>
<keyword evidence="9" id="KW-1185">Reference proteome</keyword>
<evidence type="ECO:0000256" key="6">
    <source>
        <dbReference type="SAM" id="MobiDB-lite"/>
    </source>
</evidence>
<evidence type="ECO:0000256" key="5">
    <source>
        <dbReference type="ARBA" id="ARBA00023136"/>
    </source>
</evidence>
<keyword evidence="5 7" id="KW-0472">Membrane</keyword>
<feature type="transmembrane region" description="Helical" evidence="7">
    <location>
        <begin position="204"/>
        <end position="232"/>
    </location>
</feature>
<comment type="caution">
    <text evidence="8">The sequence shown here is derived from an EMBL/GenBank/DDBJ whole genome shotgun (WGS) entry which is preliminary data.</text>
</comment>